<keyword evidence="3" id="KW-1185">Reference proteome</keyword>
<dbReference type="EMBL" id="VXIV02000968">
    <property type="protein sequence ID" value="KAF6034928.1"/>
    <property type="molecule type" value="Genomic_DNA"/>
</dbReference>
<dbReference type="InterPro" id="IPR027417">
    <property type="entry name" value="P-loop_NTPase"/>
</dbReference>
<dbReference type="AlphaFoldDB" id="A0A7J7KBE0"/>
<sequence>MCSELPGDCDGMWARIMCSNSEVLNESVTTFLSEYGIQLETPVKHPEESWAILRHFFLKLMSTHPTSKKYFLLDDATAENKFLDVINDIARRLKILEPDASSSWKLIVATRDDKLKPRCYESIGENNFVNFEGFSVEDALSLYNMEASEGTYRRDLVSELYEKLGTLPLALSVAIKDLDSISEAAECVGKLMKILKRKGLCTRTDDKQGNMFFSMHALIQTAMKTVFFNEDIDDQLVYMKALTALTRVIPKDGRQHNPLLPAYYFHHGQSIIKAIDDSGKAADDLITLLQCDLFISLGYCLVSRKDQDGEQYFKKALDKFCQLVTKKPYDELKRSLGFSTDSELVIHLYEQGKQIPLKPLKSYREFIDELPEFHVLTQTSLGNMADIREEDLLNRHLKKNKLNDLRRDGSNKILPKEKLAAVYIRELLGQIFYGWNKVFVYLDLPPAKASFYIEHAEIALLVYNKILEDEGVYLLPALITERNLLRCKLAEAKSVLDADDLLKAWKELANICVDGQSSEKNYAYECGLLKSHLVKDDFHKLLCKEGRLTALGVKYEHTNPDDEDQKEQIFQEGTRLFQGIYEHLQSMSSRTQGSRNHQAMSSRTQGSRNHQAMSRSYQHYAKFLKCCKKWELAVKALVHSMNELASLPAELDPMHISFNIPYSYLETCYDFYRRSKEAGSHLFTEEDPEPEMIRKIIKSLESSRFTCSLTSEISQYLHFIEKQEVQDIVPEPATTD</sequence>
<evidence type="ECO:0000313" key="3">
    <source>
        <dbReference type="Proteomes" id="UP000593567"/>
    </source>
</evidence>
<accession>A0A7J7KBE0</accession>
<evidence type="ECO:0000256" key="1">
    <source>
        <dbReference type="SAM" id="MobiDB-lite"/>
    </source>
</evidence>
<dbReference type="Proteomes" id="UP000593567">
    <property type="component" value="Unassembled WGS sequence"/>
</dbReference>
<feature type="region of interest" description="Disordered" evidence="1">
    <location>
        <begin position="588"/>
        <end position="610"/>
    </location>
</feature>
<name>A0A7J7KBE0_BUGNE</name>
<protein>
    <submittedName>
        <fullName evidence="2">Uncharacterized protein</fullName>
    </submittedName>
</protein>
<proteinExistence type="predicted"/>
<organism evidence="2 3">
    <name type="scientific">Bugula neritina</name>
    <name type="common">Brown bryozoan</name>
    <name type="synonym">Sertularia neritina</name>
    <dbReference type="NCBI Taxonomy" id="10212"/>
    <lineage>
        <taxon>Eukaryota</taxon>
        <taxon>Metazoa</taxon>
        <taxon>Spiralia</taxon>
        <taxon>Lophotrochozoa</taxon>
        <taxon>Bryozoa</taxon>
        <taxon>Gymnolaemata</taxon>
        <taxon>Cheilostomatida</taxon>
        <taxon>Flustrina</taxon>
        <taxon>Buguloidea</taxon>
        <taxon>Bugulidae</taxon>
        <taxon>Bugula</taxon>
    </lineage>
</organism>
<reference evidence="2" key="1">
    <citation type="submission" date="2020-06" db="EMBL/GenBank/DDBJ databases">
        <title>Draft genome of Bugula neritina, a colonial animal packing powerful symbionts and potential medicines.</title>
        <authorList>
            <person name="Rayko M."/>
        </authorList>
    </citation>
    <scope>NUCLEOTIDE SEQUENCE [LARGE SCALE GENOMIC DNA]</scope>
    <source>
        <strain evidence="2">Kwan_BN1</strain>
    </source>
</reference>
<gene>
    <name evidence="2" type="ORF">EB796_006764</name>
</gene>
<dbReference type="SUPFAM" id="SSF52540">
    <property type="entry name" value="P-loop containing nucleoside triphosphate hydrolases"/>
    <property type="match status" value="1"/>
</dbReference>
<evidence type="ECO:0000313" key="2">
    <source>
        <dbReference type="EMBL" id="KAF6034928.1"/>
    </source>
</evidence>
<comment type="caution">
    <text evidence="2">The sequence shown here is derived from an EMBL/GenBank/DDBJ whole genome shotgun (WGS) entry which is preliminary data.</text>
</comment>